<dbReference type="AlphaFoldDB" id="A0A2I0QZ52"/>
<reference evidence="4 5" key="1">
    <citation type="submission" date="2017-06" db="EMBL/GenBank/DDBJ databases">
        <title>the draft geome sequence of Illustriluteabacillus marina B3227.</title>
        <authorList>
            <person name="He R.-H."/>
            <person name="Du Z.-J."/>
        </authorList>
    </citation>
    <scope>NUCLEOTIDE SEQUENCE [LARGE SCALE GENOMIC DNA]</scope>
    <source>
        <strain evidence="4 5">B3227</strain>
    </source>
</reference>
<protein>
    <submittedName>
        <fullName evidence="4">Two-component system response regulator</fullName>
    </submittedName>
</protein>
<dbReference type="OrthoDB" id="9790669at2"/>
<dbReference type="InterPro" id="IPR011006">
    <property type="entry name" value="CheY-like_superfamily"/>
</dbReference>
<dbReference type="EMBL" id="PJNH01000001">
    <property type="protein sequence ID" value="PKR79410.1"/>
    <property type="molecule type" value="Genomic_DNA"/>
</dbReference>
<feature type="modified residue" description="4-aspartylphosphate" evidence="2">
    <location>
        <position position="54"/>
    </location>
</feature>
<evidence type="ECO:0000313" key="4">
    <source>
        <dbReference type="EMBL" id="PKR79410.1"/>
    </source>
</evidence>
<dbReference type="PROSITE" id="PS50110">
    <property type="entry name" value="RESPONSE_REGULATORY"/>
    <property type="match status" value="1"/>
</dbReference>
<dbReference type="InterPro" id="IPR050595">
    <property type="entry name" value="Bact_response_regulator"/>
</dbReference>
<evidence type="ECO:0000313" key="5">
    <source>
        <dbReference type="Proteomes" id="UP000243524"/>
    </source>
</evidence>
<comment type="caution">
    <text evidence="4">The sequence shown here is derived from an EMBL/GenBank/DDBJ whole genome shotgun (WGS) entry which is preliminary data.</text>
</comment>
<evidence type="ECO:0000256" key="2">
    <source>
        <dbReference type="PROSITE-ProRule" id="PRU00169"/>
    </source>
</evidence>
<proteinExistence type="predicted"/>
<dbReference type="SMART" id="SM00448">
    <property type="entry name" value="REC"/>
    <property type="match status" value="1"/>
</dbReference>
<dbReference type="InterPro" id="IPR001789">
    <property type="entry name" value="Sig_transdc_resp-reg_receiver"/>
</dbReference>
<keyword evidence="5" id="KW-1185">Reference proteome</keyword>
<dbReference type="PANTHER" id="PTHR44591">
    <property type="entry name" value="STRESS RESPONSE REGULATOR PROTEIN 1"/>
    <property type="match status" value="1"/>
</dbReference>
<accession>A0A2I0QZ52</accession>
<dbReference type="Proteomes" id="UP000243524">
    <property type="component" value="Unassembled WGS sequence"/>
</dbReference>
<keyword evidence="1 2" id="KW-0597">Phosphoprotein</keyword>
<dbReference type="Gene3D" id="3.40.50.2300">
    <property type="match status" value="1"/>
</dbReference>
<name>A0A2I0QZ52_9BACI</name>
<dbReference type="Pfam" id="PF00072">
    <property type="entry name" value="Response_reg"/>
    <property type="match status" value="1"/>
</dbReference>
<dbReference type="GO" id="GO:0000160">
    <property type="term" value="P:phosphorelay signal transduction system"/>
    <property type="evidence" value="ECO:0007669"/>
    <property type="project" value="InterPro"/>
</dbReference>
<evidence type="ECO:0000256" key="1">
    <source>
        <dbReference type="ARBA" id="ARBA00022553"/>
    </source>
</evidence>
<gene>
    <name evidence="4" type="ORF">CEY16_05515</name>
</gene>
<feature type="domain" description="Response regulatory" evidence="3">
    <location>
        <begin position="3"/>
        <end position="119"/>
    </location>
</feature>
<dbReference type="PANTHER" id="PTHR44591:SF3">
    <property type="entry name" value="RESPONSE REGULATORY DOMAIN-CONTAINING PROTEIN"/>
    <property type="match status" value="1"/>
</dbReference>
<organism evidence="4 5">
    <name type="scientific">Halalkalibacillus sediminis</name>
    <dbReference type="NCBI Taxonomy" id="2018042"/>
    <lineage>
        <taxon>Bacteria</taxon>
        <taxon>Bacillati</taxon>
        <taxon>Bacillota</taxon>
        <taxon>Bacilli</taxon>
        <taxon>Bacillales</taxon>
        <taxon>Bacillaceae</taxon>
        <taxon>Halalkalibacillus</taxon>
    </lineage>
</organism>
<evidence type="ECO:0000259" key="3">
    <source>
        <dbReference type="PROSITE" id="PS50110"/>
    </source>
</evidence>
<sequence>MYNVLLVDDSWFIRQWLKHILAQTGRYHVIAETSTGREALPLYNEHQPDIVILDVIMDGLDGFQTLSLMKRLFPSAKVIMCSSLAQKHVIQRCLDLGAKDFIEKPYFDDLIQKLDNVLVD</sequence>
<dbReference type="SUPFAM" id="SSF52172">
    <property type="entry name" value="CheY-like"/>
    <property type="match status" value="1"/>
</dbReference>